<dbReference type="EMBL" id="JACCJC010000042">
    <property type="protein sequence ID" value="KAF6233004.1"/>
    <property type="molecule type" value="Genomic_DNA"/>
</dbReference>
<feature type="region of interest" description="Disordered" evidence="8">
    <location>
        <begin position="202"/>
        <end position="250"/>
    </location>
</feature>
<feature type="compositionally biased region" description="Polar residues" evidence="8">
    <location>
        <begin position="316"/>
        <end position="371"/>
    </location>
</feature>
<keyword evidence="6" id="KW-0862">Zinc</keyword>
<dbReference type="GO" id="GO:0005737">
    <property type="term" value="C:cytoplasm"/>
    <property type="evidence" value="ECO:0007669"/>
    <property type="project" value="TreeGrafter"/>
</dbReference>
<accession>A0A8H6L2F6</accession>
<protein>
    <recommendedName>
        <fullName evidence="9">Nab2-like CCCH zinc finger domain-containing protein</fullName>
    </recommendedName>
</protein>
<comment type="subcellular location">
    <subcellularLocation>
        <location evidence="1">Nucleus</location>
    </subcellularLocation>
</comment>
<name>A0A8H6L2F6_9LECA</name>
<dbReference type="Proteomes" id="UP000578531">
    <property type="component" value="Unassembled WGS sequence"/>
</dbReference>
<comment type="caution">
    <text evidence="10">The sequence shown here is derived from an EMBL/GenBank/DDBJ whole genome shotgun (WGS) entry which is preliminary data.</text>
</comment>
<keyword evidence="3" id="KW-0479">Metal-binding</keyword>
<dbReference type="Gene3D" id="1.10.340.40">
    <property type="entry name" value="Nuclear abundant poly(A) RNA-bind protein 2, N-terminal domain"/>
    <property type="match status" value="1"/>
</dbReference>
<dbReference type="GeneID" id="59290414"/>
<dbReference type="Pfam" id="PF14608">
    <property type="entry name" value="zf-CCCH_2"/>
    <property type="match status" value="4"/>
</dbReference>
<dbReference type="GO" id="GO:0005634">
    <property type="term" value="C:nucleus"/>
    <property type="evidence" value="ECO:0007669"/>
    <property type="project" value="UniProtKB-SubCell"/>
</dbReference>
<evidence type="ECO:0000256" key="7">
    <source>
        <dbReference type="ARBA" id="ARBA00023242"/>
    </source>
</evidence>
<feature type="region of interest" description="Disordered" evidence="8">
    <location>
        <begin position="315"/>
        <end position="371"/>
    </location>
</feature>
<keyword evidence="4" id="KW-0677">Repeat</keyword>
<evidence type="ECO:0000256" key="1">
    <source>
        <dbReference type="ARBA" id="ARBA00004123"/>
    </source>
</evidence>
<dbReference type="FunFam" id="1.10.340.40:FF:000001">
    <property type="entry name" value="Nuclear polyadenylated RNA-binding protein nab2"/>
    <property type="match status" value="1"/>
</dbReference>
<feature type="region of interest" description="Disordered" evidence="8">
    <location>
        <begin position="161"/>
        <end position="181"/>
    </location>
</feature>
<evidence type="ECO:0000256" key="5">
    <source>
        <dbReference type="ARBA" id="ARBA00022771"/>
    </source>
</evidence>
<dbReference type="Gene3D" id="4.10.1000.30">
    <property type="match status" value="1"/>
</dbReference>
<feature type="compositionally biased region" description="Basic and acidic residues" evidence="8">
    <location>
        <begin position="541"/>
        <end position="550"/>
    </location>
</feature>
<keyword evidence="11" id="KW-1185">Reference proteome</keyword>
<dbReference type="InterPro" id="IPR055046">
    <property type="entry name" value="Nab2-like_Znf-CCCH"/>
</dbReference>
<dbReference type="Pfam" id="PF22683">
    <property type="entry name" value="Nab2-like_zf-CCCH"/>
    <property type="match status" value="1"/>
</dbReference>
<organism evidence="10 11">
    <name type="scientific">Letharia columbiana</name>
    <dbReference type="NCBI Taxonomy" id="112416"/>
    <lineage>
        <taxon>Eukaryota</taxon>
        <taxon>Fungi</taxon>
        <taxon>Dikarya</taxon>
        <taxon>Ascomycota</taxon>
        <taxon>Pezizomycotina</taxon>
        <taxon>Lecanoromycetes</taxon>
        <taxon>OSLEUM clade</taxon>
        <taxon>Lecanoromycetidae</taxon>
        <taxon>Lecanorales</taxon>
        <taxon>Lecanorineae</taxon>
        <taxon>Parmeliaceae</taxon>
        <taxon>Letharia</taxon>
    </lineage>
</organism>
<evidence type="ECO:0000256" key="2">
    <source>
        <dbReference type="ARBA" id="ARBA00008423"/>
    </source>
</evidence>
<evidence type="ECO:0000259" key="9">
    <source>
        <dbReference type="Pfam" id="PF22683"/>
    </source>
</evidence>
<keyword evidence="5" id="KW-0863">Zinc-finger</keyword>
<feature type="region of interest" description="Disordered" evidence="8">
    <location>
        <begin position="111"/>
        <end position="139"/>
    </location>
</feature>
<evidence type="ECO:0000256" key="3">
    <source>
        <dbReference type="ARBA" id="ARBA00022723"/>
    </source>
</evidence>
<dbReference type="PANTHER" id="PTHR14738">
    <property type="entry name" value="ZINC FINGER CCCH DOMAIN-CONTAINING PROTEIN 14"/>
    <property type="match status" value="1"/>
</dbReference>
<dbReference type="GO" id="GO:0043488">
    <property type="term" value="P:regulation of mRNA stability"/>
    <property type="evidence" value="ECO:0007669"/>
    <property type="project" value="InterPro"/>
</dbReference>
<dbReference type="AlphaFoldDB" id="A0A8H6L2F6"/>
<comment type="similarity">
    <text evidence="2">Belongs to the ZC3H14 family.</text>
</comment>
<dbReference type="InterPro" id="IPR043094">
    <property type="entry name" value="Nab2/ZC3H14_N_sf"/>
</dbReference>
<dbReference type="OrthoDB" id="438553at2759"/>
<dbReference type="InterPro" id="IPR040366">
    <property type="entry name" value="Nab2/ZC3H14"/>
</dbReference>
<reference evidence="10 11" key="1">
    <citation type="journal article" date="2020" name="Genomics">
        <title>Complete, high-quality genomes from long-read metagenomic sequencing of two wolf lichen thalli reveals enigmatic genome architecture.</title>
        <authorList>
            <person name="McKenzie S.K."/>
            <person name="Walston R.F."/>
            <person name="Allen J.L."/>
        </authorList>
    </citation>
    <scope>NUCLEOTIDE SEQUENCE [LARGE SCALE GENOMIC DNA]</scope>
    <source>
        <strain evidence="10">WasteWater2</strain>
    </source>
</reference>
<sequence length="564" mass="61614">MAVEVVLNTPLADALSNVVQPKLSEVGWSTGGLDDSALGEYIILMLVNGKTQEQIAAELSNDLLNLGPDDTGATDFAKWLFEQVDILNGQLNGPPAFQISQAQQGQAIPSYVDEGSSFSGGDRHPNDGGGTDTDMGEAMDGVHNGAMYASVILDLVIHNPLTDVNRPTGPKSMRNPSRNGNKRIIGQISKAMDRSGDVALHRVRPQQGTERINTHSRPPPKGPRTDQNRTPRTQPNGRRMGMPNTGAAGPLMQLTPQEQVLLMSMYEDQARMMQQIFSPQQQQMFMPSINPAFQNGAAPSRQQPGRSLFERVEGNPQRQNGHFNKGSQLNGARFQSQEPSTDTDIPSSYTNGDISSSMEVESSQNNPPESASETICRFNLTCTKTDCPYAHQSPEAPPGTTIDVNDECPFGAACKSRKCVGRHPSPAQRVSHQSEQDCRFFPHCANPSCPFRHPTAMPPCRFGADCKKEGCKFMHVKTTCRFNPCLNPQCPFKHAEGQKRGVFGDKVWRVADDSEDKGHVSERKFVDEMGEEELVVPDVKLEDIKAEDQTHGSQSSSLGADVVT</sequence>
<dbReference type="FunFam" id="4.10.1000.40:FF:000002">
    <property type="entry name" value="Nuclear polyadenylated RNA-binding protein Nab2"/>
    <property type="match status" value="1"/>
</dbReference>
<gene>
    <name evidence="10" type="ORF">HO173_008760</name>
</gene>
<keyword evidence="7" id="KW-0539">Nucleus</keyword>
<proteinExistence type="inferred from homology"/>
<feature type="region of interest" description="Disordered" evidence="8">
    <location>
        <begin position="541"/>
        <end position="564"/>
    </location>
</feature>
<dbReference type="PANTHER" id="PTHR14738:SF29">
    <property type="entry name" value="ZINC FINGER CCCH DOMAIN-CONTAINING PROTEIN 14"/>
    <property type="match status" value="1"/>
</dbReference>
<evidence type="ECO:0000256" key="8">
    <source>
        <dbReference type="SAM" id="MobiDB-lite"/>
    </source>
</evidence>
<evidence type="ECO:0000313" key="11">
    <source>
        <dbReference type="Proteomes" id="UP000578531"/>
    </source>
</evidence>
<dbReference type="Gene3D" id="4.10.1000.40">
    <property type="match status" value="1"/>
</dbReference>
<evidence type="ECO:0000256" key="4">
    <source>
        <dbReference type="ARBA" id="ARBA00022737"/>
    </source>
</evidence>
<feature type="domain" description="Nab2-like CCCH zinc finger" evidence="9">
    <location>
        <begin position="480"/>
        <end position="499"/>
    </location>
</feature>
<dbReference type="GO" id="GO:0008270">
    <property type="term" value="F:zinc ion binding"/>
    <property type="evidence" value="ECO:0007669"/>
    <property type="project" value="UniProtKB-KW"/>
</dbReference>
<evidence type="ECO:0000256" key="6">
    <source>
        <dbReference type="ARBA" id="ARBA00022833"/>
    </source>
</evidence>
<dbReference type="GO" id="GO:0008143">
    <property type="term" value="F:poly(A) binding"/>
    <property type="evidence" value="ECO:0007669"/>
    <property type="project" value="InterPro"/>
</dbReference>
<evidence type="ECO:0000313" key="10">
    <source>
        <dbReference type="EMBL" id="KAF6233004.1"/>
    </source>
</evidence>
<dbReference type="RefSeq" id="XP_037162426.1">
    <property type="nucleotide sequence ID" value="XM_037310656.1"/>
</dbReference>